<dbReference type="OrthoDB" id="3259161at2"/>
<accession>A0A4R6DCM2</accession>
<protein>
    <submittedName>
        <fullName evidence="3">Alpha/beta hydrolase family protein</fullName>
    </submittedName>
</protein>
<gene>
    <name evidence="3" type="ORF">EDF64_11328</name>
</gene>
<keyword evidence="3" id="KW-0378">Hydrolase</keyword>
<dbReference type="InterPro" id="IPR029058">
    <property type="entry name" value="AB_hydrolase_fold"/>
</dbReference>
<dbReference type="InterPro" id="IPR010427">
    <property type="entry name" value="DUF1023"/>
</dbReference>
<comment type="caution">
    <text evidence="3">The sequence shown here is derived from an EMBL/GenBank/DDBJ whole genome shotgun (WGS) entry which is preliminary data.</text>
</comment>
<dbReference type="SUPFAM" id="SSF53474">
    <property type="entry name" value="alpha/beta-Hydrolases"/>
    <property type="match status" value="1"/>
</dbReference>
<dbReference type="EMBL" id="SNVW01000013">
    <property type="protein sequence ID" value="TDN42251.1"/>
    <property type="molecule type" value="Genomic_DNA"/>
</dbReference>
<name>A0A4R6DCM2_9MICO</name>
<dbReference type="Proteomes" id="UP000295764">
    <property type="component" value="Unassembled WGS sequence"/>
</dbReference>
<reference evidence="3 4" key="1">
    <citation type="submission" date="2019-03" db="EMBL/GenBank/DDBJ databases">
        <title>Genomic analyses of the natural microbiome of Caenorhabditis elegans.</title>
        <authorList>
            <person name="Samuel B."/>
        </authorList>
    </citation>
    <scope>NUCLEOTIDE SEQUENCE [LARGE SCALE GENOMIC DNA]</scope>
    <source>
        <strain evidence="3 4">JUb65</strain>
    </source>
</reference>
<dbReference type="Gene3D" id="3.40.50.1820">
    <property type="entry name" value="alpha/beta hydrolase"/>
    <property type="match status" value="1"/>
</dbReference>
<sequence length="629" mass="65588">MTPGLIDESALPTVTPTIGAVSDGATALRSSTAQVEHDATAAQDSWSGIGAALSSPGATDALPDAVHGAVHTAAGLAKAASAVATALDTFAIDVAAIRKTRRSLVADVEELRNRVGASDSDDAVPAEYQAANDDLHARAARLRTRWTTAQDELSHEIRGQVGGTPRLFPSLSGNTLAAPFAMVDFAEAARAFGDAATLPLLTALAAEGPDALRKWAVAHPARAQRMLDHPPATADVKQWWSGLGADERDALVTGLSTVIGNLNGVLYADRGRANQHTLETALRKALADRIEMQGRVTRGGPLSAAERARYQALIERIEALQTLARTLGASVPAAPRTIVSLTLGDPPLAAVAIGDLDIATNVTVTVPGMGNTVAESMQGWTGGAENLYTEQRRIADDPSVATIAWMGYDTPEMPPSPDVLRSTKALKGAENLSTFLRGISGTRGWQGGSHLSVVAHSYGTTTATLAAAKTPVDNLTLLASAGIDDRLPDVHALAVPDGHVWASQAKDDLIANIGRGSVEIPRPMFGGDQPINTGNPLTSNRTLVMSLWSTHTLNPSERDWGARTFSSNEEETGGVTRPGSDGHGATPATEAVINGEPITSRGYLDAGTSSLYNTARTSLGYTPNGQRIP</sequence>
<evidence type="ECO:0000256" key="1">
    <source>
        <dbReference type="SAM" id="MobiDB-lite"/>
    </source>
</evidence>
<organism evidence="3 4">
    <name type="scientific">Curtobacterium flaccumfaciens</name>
    <dbReference type="NCBI Taxonomy" id="2035"/>
    <lineage>
        <taxon>Bacteria</taxon>
        <taxon>Bacillati</taxon>
        <taxon>Actinomycetota</taxon>
        <taxon>Actinomycetes</taxon>
        <taxon>Micrococcales</taxon>
        <taxon>Microbacteriaceae</taxon>
        <taxon>Curtobacterium</taxon>
    </lineage>
</organism>
<dbReference type="GO" id="GO:0016787">
    <property type="term" value="F:hydrolase activity"/>
    <property type="evidence" value="ECO:0007669"/>
    <property type="project" value="UniProtKB-KW"/>
</dbReference>
<feature type="domain" description="DUF1023" evidence="2">
    <location>
        <begin position="348"/>
        <end position="513"/>
    </location>
</feature>
<evidence type="ECO:0000259" key="2">
    <source>
        <dbReference type="Pfam" id="PF06259"/>
    </source>
</evidence>
<dbReference type="AlphaFoldDB" id="A0A4R6DCM2"/>
<dbReference type="Pfam" id="PF06259">
    <property type="entry name" value="Abhydrolase_8"/>
    <property type="match status" value="1"/>
</dbReference>
<dbReference type="RefSeq" id="WP_133520896.1">
    <property type="nucleotide sequence ID" value="NZ_SNVW01000013.1"/>
</dbReference>
<evidence type="ECO:0000313" key="3">
    <source>
        <dbReference type="EMBL" id="TDN42251.1"/>
    </source>
</evidence>
<feature type="region of interest" description="Disordered" evidence="1">
    <location>
        <begin position="559"/>
        <end position="597"/>
    </location>
</feature>
<proteinExistence type="predicted"/>
<evidence type="ECO:0000313" key="4">
    <source>
        <dbReference type="Proteomes" id="UP000295764"/>
    </source>
</evidence>